<keyword evidence="7 13" id="KW-0949">S-adenosyl-L-methionine</keyword>
<evidence type="ECO:0000256" key="12">
    <source>
        <dbReference type="ARBA" id="ARBA00023656"/>
    </source>
</evidence>
<comment type="subcellular location">
    <subcellularLocation>
        <location evidence="13">Endoplasmic reticulum membrane</location>
        <topology evidence="13">Multi-pass membrane protein</topology>
    </subcellularLocation>
    <subcellularLocation>
        <location evidence="2">Membrane</location>
        <topology evidence="2">Multi-pass membrane protein</topology>
    </subcellularLocation>
</comment>
<keyword evidence="6" id="KW-0808">Transferase</keyword>
<dbReference type="Pfam" id="PF04140">
    <property type="entry name" value="ICMT"/>
    <property type="match status" value="1"/>
</dbReference>
<dbReference type="PANTHER" id="PTHR12714">
    <property type="entry name" value="PROTEIN-S ISOPRENYLCYSTEINE O-METHYLTRANSFERASE"/>
    <property type="match status" value="1"/>
</dbReference>
<comment type="function">
    <text evidence="11">Catalyzes the post-translational methylation of isoprenylated C-terminal cysteine residues.</text>
</comment>
<evidence type="ECO:0000313" key="15">
    <source>
        <dbReference type="Proteomes" id="UP000748531"/>
    </source>
</evidence>
<feature type="transmembrane region" description="Helical" evidence="13">
    <location>
        <begin position="92"/>
        <end position="111"/>
    </location>
</feature>
<dbReference type="OrthoDB" id="422086at2759"/>
<keyword evidence="10 13" id="KW-0472">Membrane</keyword>
<dbReference type="Gene3D" id="1.20.120.1630">
    <property type="match status" value="1"/>
</dbReference>
<evidence type="ECO:0000256" key="4">
    <source>
        <dbReference type="ARBA" id="ARBA00012151"/>
    </source>
</evidence>
<feature type="transmembrane region" description="Helical" evidence="13">
    <location>
        <begin position="242"/>
        <end position="265"/>
    </location>
</feature>
<name>A0A8J4WFU0_9TREM</name>
<dbReference type="EMBL" id="LUCH01004122">
    <property type="protein sequence ID" value="KAF5399353.1"/>
    <property type="molecule type" value="Genomic_DNA"/>
</dbReference>
<protein>
    <recommendedName>
        <fullName evidence="12 13">Protein-S-isoprenylcysteine O-methyltransferase</fullName>
        <ecNumber evidence="4 13">2.1.1.100</ecNumber>
    </recommendedName>
</protein>
<comment type="similarity">
    <text evidence="3 13">Belongs to the class VI-like SAM-binding methyltransferase superfamily. Isoprenylcysteine carboxyl methyltransferase family.</text>
</comment>
<keyword evidence="13" id="KW-0256">Endoplasmic reticulum</keyword>
<dbReference type="InterPro" id="IPR025770">
    <property type="entry name" value="PPMT_MeTrfase"/>
</dbReference>
<dbReference type="Proteomes" id="UP000748531">
    <property type="component" value="Unassembled WGS sequence"/>
</dbReference>
<dbReference type="GO" id="GO:0004671">
    <property type="term" value="F:protein C-terminal S-isoprenylcysteine carboxyl O-methyltransferase activity"/>
    <property type="evidence" value="ECO:0007669"/>
    <property type="project" value="UniProtKB-EC"/>
</dbReference>
<evidence type="ECO:0000313" key="14">
    <source>
        <dbReference type="EMBL" id="KAF5399353.1"/>
    </source>
</evidence>
<feature type="transmembrane region" description="Helical" evidence="13">
    <location>
        <begin position="118"/>
        <end position="137"/>
    </location>
</feature>
<evidence type="ECO:0000256" key="9">
    <source>
        <dbReference type="ARBA" id="ARBA00022989"/>
    </source>
</evidence>
<evidence type="ECO:0000256" key="2">
    <source>
        <dbReference type="ARBA" id="ARBA00004141"/>
    </source>
</evidence>
<evidence type="ECO:0000256" key="1">
    <source>
        <dbReference type="ARBA" id="ARBA00001450"/>
    </source>
</evidence>
<keyword evidence="8 13" id="KW-0812">Transmembrane</keyword>
<comment type="catalytic activity">
    <reaction evidence="1 13">
        <text>[protein]-C-terminal S-[(2E,6E)-farnesyl]-L-cysteine + S-adenosyl-L-methionine = [protein]-C-terminal S-[(2E,6E)-farnesyl]-L-cysteine methyl ester + S-adenosyl-L-homocysteine</text>
        <dbReference type="Rhea" id="RHEA:21672"/>
        <dbReference type="Rhea" id="RHEA-COMP:12125"/>
        <dbReference type="Rhea" id="RHEA-COMP:12126"/>
        <dbReference type="ChEBI" id="CHEBI:57856"/>
        <dbReference type="ChEBI" id="CHEBI:59789"/>
        <dbReference type="ChEBI" id="CHEBI:90510"/>
        <dbReference type="ChEBI" id="CHEBI:90511"/>
        <dbReference type="EC" id="2.1.1.100"/>
    </reaction>
</comment>
<accession>A0A8J4WFU0</accession>
<dbReference type="GO" id="GO:0005789">
    <property type="term" value="C:endoplasmic reticulum membrane"/>
    <property type="evidence" value="ECO:0007669"/>
    <property type="project" value="UniProtKB-SubCell"/>
</dbReference>
<evidence type="ECO:0000256" key="11">
    <source>
        <dbReference type="ARBA" id="ARBA00023572"/>
    </source>
</evidence>
<dbReference type="PROSITE" id="PS51564">
    <property type="entry name" value="SAM_ICMT"/>
    <property type="match status" value="1"/>
</dbReference>
<organism evidence="14 15">
    <name type="scientific">Paragonimus heterotremus</name>
    <dbReference type="NCBI Taxonomy" id="100268"/>
    <lineage>
        <taxon>Eukaryota</taxon>
        <taxon>Metazoa</taxon>
        <taxon>Spiralia</taxon>
        <taxon>Lophotrochozoa</taxon>
        <taxon>Platyhelminthes</taxon>
        <taxon>Trematoda</taxon>
        <taxon>Digenea</taxon>
        <taxon>Plagiorchiida</taxon>
        <taxon>Troglotremata</taxon>
        <taxon>Troglotrematidae</taxon>
        <taxon>Paragonimus</taxon>
    </lineage>
</organism>
<sequence length="315" mass="36278">MATTSSNSSLFIVFSQSSDVIISLIGFLASISVLLVFILFSLVVKSLCIVILCTFLFSSLYIALFVIIYFYLRDAGFRQCDMLQNSCRAIGLGTVCAVGLTFVLASQYLDIPKMLWPFGLYLIFLSFFHWSEFYFTAVYNPTCCSIDIYMITHSPEYIFAAAASVVEYLFRMFLFPSWYCIPLLVHIVGFFMCVGGEVLRKMAIVTAASNFNHYIELTRRPNHTLVTHGIYSWFRHPAYVGWFYWALGTQLLLGNPLCFVAYTLAAHKFFRDRIEYEERQLIYFFPQDYCEYQRRVGVGIPFIQGYKPLTAEHLS</sequence>
<feature type="transmembrane region" description="Helical" evidence="13">
    <location>
        <begin position="47"/>
        <end position="72"/>
    </location>
</feature>
<evidence type="ECO:0000256" key="7">
    <source>
        <dbReference type="ARBA" id="ARBA00022691"/>
    </source>
</evidence>
<comment type="caution">
    <text evidence="14">The sequence shown here is derived from an EMBL/GenBank/DDBJ whole genome shotgun (WGS) entry which is preliminary data.</text>
</comment>
<evidence type="ECO:0000256" key="3">
    <source>
        <dbReference type="ARBA" id="ARBA00009140"/>
    </source>
</evidence>
<dbReference type="PANTHER" id="PTHR12714:SF9">
    <property type="entry name" value="PROTEIN-S-ISOPRENYLCYSTEINE O-METHYLTRANSFERASE"/>
    <property type="match status" value="1"/>
</dbReference>
<dbReference type="InterPro" id="IPR007269">
    <property type="entry name" value="ICMT_MeTrfase"/>
</dbReference>
<dbReference type="EC" id="2.1.1.100" evidence="4 13"/>
<evidence type="ECO:0000256" key="8">
    <source>
        <dbReference type="ARBA" id="ARBA00022692"/>
    </source>
</evidence>
<reference evidence="14" key="1">
    <citation type="submission" date="2019-05" db="EMBL/GenBank/DDBJ databases">
        <title>Annotation for the trematode Paragonimus heterotremus.</title>
        <authorList>
            <person name="Choi Y.-J."/>
        </authorList>
    </citation>
    <scope>NUCLEOTIDE SEQUENCE</scope>
    <source>
        <strain evidence="14">LC</strain>
    </source>
</reference>
<gene>
    <name evidence="14" type="ORF">PHET_07496</name>
</gene>
<keyword evidence="15" id="KW-1185">Reference proteome</keyword>
<keyword evidence="5 13" id="KW-0489">Methyltransferase</keyword>
<evidence type="ECO:0000256" key="13">
    <source>
        <dbReference type="RuleBase" id="RU362022"/>
    </source>
</evidence>
<feature type="transmembrane region" description="Helical" evidence="13">
    <location>
        <begin position="20"/>
        <end position="40"/>
    </location>
</feature>
<evidence type="ECO:0000256" key="10">
    <source>
        <dbReference type="ARBA" id="ARBA00023136"/>
    </source>
</evidence>
<evidence type="ECO:0000256" key="6">
    <source>
        <dbReference type="ARBA" id="ARBA00022679"/>
    </source>
</evidence>
<keyword evidence="9 13" id="KW-1133">Transmembrane helix</keyword>
<proteinExistence type="inferred from homology"/>
<feature type="transmembrane region" description="Helical" evidence="13">
    <location>
        <begin position="181"/>
        <end position="199"/>
    </location>
</feature>
<evidence type="ECO:0000256" key="5">
    <source>
        <dbReference type="ARBA" id="ARBA00022603"/>
    </source>
</evidence>
<feature type="transmembrane region" description="Helical" evidence="13">
    <location>
        <begin position="157"/>
        <end position="174"/>
    </location>
</feature>
<dbReference type="AlphaFoldDB" id="A0A8J4WFU0"/>
<dbReference type="GO" id="GO:0032259">
    <property type="term" value="P:methylation"/>
    <property type="evidence" value="ECO:0007669"/>
    <property type="project" value="UniProtKB-KW"/>
</dbReference>